<dbReference type="EMBL" id="CP001737">
    <property type="protein sequence ID" value="ACV78328.1"/>
    <property type="molecule type" value="Genomic_DNA"/>
</dbReference>
<dbReference type="KEGG" id="nml:Namu_1939"/>
<gene>
    <name evidence="2" type="ordered locus">Namu_1939</name>
</gene>
<dbReference type="InParanoid" id="C8XHC2"/>
<evidence type="ECO:0000313" key="3">
    <source>
        <dbReference type="Proteomes" id="UP000002218"/>
    </source>
</evidence>
<reference evidence="2 3" key="2">
    <citation type="journal article" date="2010" name="Stand. Genomic Sci.">
        <title>Complete genome sequence of Nakamurella multipartita type strain (Y-104).</title>
        <authorList>
            <person name="Tice H."/>
            <person name="Mayilraj S."/>
            <person name="Sims D."/>
            <person name="Lapidus A."/>
            <person name="Nolan M."/>
            <person name="Lucas S."/>
            <person name="Glavina Del Rio T."/>
            <person name="Copeland A."/>
            <person name="Cheng J.F."/>
            <person name="Meincke L."/>
            <person name="Bruce D."/>
            <person name="Goodwin L."/>
            <person name="Pitluck S."/>
            <person name="Ivanova N."/>
            <person name="Mavromatis K."/>
            <person name="Ovchinnikova G."/>
            <person name="Pati A."/>
            <person name="Chen A."/>
            <person name="Palaniappan K."/>
            <person name="Land M."/>
            <person name="Hauser L."/>
            <person name="Chang Y.J."/>
            <person name="Jeffries C.D."/>
            <person name="Detter J.C."/>
            <person name="Brettin T."/>
            <person name="Rohde M."/>
            <person name="Goker M."/>
            <person name="Bristow J."/>
            <person name="Eisen J.A."/>
            <person name="Markowitz V."/>
            <person name="Hugenholtz P."/>
            <person name="Kyrpides N.C."/>
            <person name="Klenk H.P."/>
            <person name="Chen F."/>
        </authorList>
    </citation>
    <scope>NUCLEOTIDE SEQUENCE [LARGE SCALE GENOMIC DNA]</scope>
    <source>
        <strain evidence="3">ATCC 700099 / DSM 44233 / CIP 104796 / JCM 9543 / NBRC 105858 / Y-104</strain>
    </source>
</reference>
<name>C8XHC2_NAKMY</name>
<dbReference type="RefSeq" id="WP_015747229.1">
    <property type="nucleotide sequence ID" value="NC_013235.1"/>
</dbReference>
<dbReference type="HOGENOM" id="CLU_138493_0_0_11"/>
<proteinExistence type="predicted"/>
<accession>C8XHC2</accession>
<organism evidence="2 3">
    <name type="scientific">Nakamurella multipartita (strain ATCC 700099 / DSM 44233 / CIP 104796 / JCM 9543 / NBRC 105858 / Y-104)</name>
    <name type="common">Microsphaera multipartita</name>
    <dbReference type="NCBI Taxonomy" id="479431"/>
    <lineage>
        <taxon>Bacteria</taxon>
        <taxon>Bacillati</taxon>
        <taxon>Actinomycetota</taxon>
        <taxon>Actinomycetes</taxon>
        <taxon>Nakamurellales</taxon>
        <taxon>Nakamurellaceae</taxon>
        <taxon>Nakamurella</taxon>
    </lineage>
</organism>
<evidence type="ECO:0000256" key="1">
    <source>
        <dbReference type="SAM" id="Phobius"/>
    </source>
</evidence>
<feature type="transmembrane region" description="Helical" evidence="1">
    <location>
        <begin position="6"/>
        <end position="25"/>
    </location>
</feature>
<dbReference type="AlphaFoldDB" id="C8XHC2"/>
<keyword evidence="3" id="KW-1185">Reference proteome</keyword>
<dbReference type="Proteomes" id="UP000002218">
    <property type="component" value="Chromosome"/>
</dbReference>
<protein>
    <submittedName>
        <fullName evidence="2">Uncharacterized protein</fullName>
    </submittedName>
</protein>
<keyword evidence="1" id="KW-0812">Transmembrane</keyword>
<keyword evidence="1" id="KW-1133">Transmembrane helix</keyword>
<evidence type="ECO:0000313" key="2">
    <source>
        <dbReference type="EMBL" id="ACV78328.1"/>
    </source>
</evidence>
<sequence precursor="true">MSTLTALAIAGGIVAVTAGVALVVVRPAGSFTARGSVILDRACATYGTDDGDVRDGAQITVRSDGQVVALGRLREGEQRDNGPVSLCRFPLVIDDVPAGHEFYEVEVAHRGAVTYSEADLRDGLRLTLD</sequence>
<dbReference type="OrthoDB" id="4965292at2"/>
<reference evidence="3" key="1">
    <citation type="submission" date="2009-09" db="EMBL/GenBank/DDBJ databases">
        <title>The complete genome of Nakamurella multipartita DSM 44233.</title>
        <authorList>
            <consortium name="US DOE Joint Genome Institute (JGI-PGF)"/>
            <person name="Lucas S."/>
            <person name="Copeland A."/>
            <person name="Lapidus A."/>
            <person name="Glavina del Rio T."/>
            <person name="Dalin E."/>
            <person name="Tice H."/>
            <person name="Bruce D."/>
            <person name="Goodwin L."/>
            <person name="Pitluck S."/>
            <person name="Kyrpides N."/>
            <person name="Mavromatis K."/>
            <person name="Ivanova N."/>
            <person name="Ovchinnikova G."/>
            <person name="Sims D."/>
            <person name="Meincke L."/>
            <person name="Brettin T."/>
            <person name="Detter J.C."/>
            <person name="Han C."/>
            <person name="Larimer F."/>
            <person name="Land M."/>
            <person name="Hauser L."/>
            <person name="Markowitz V."/>
            <person name="Cheng J.-F."/>
            <person name="Hugenholtz P."/>
            <person name="Woyke T."/>
            <person name="Wu D."/>
            <person name="Klenk H.-P."/>
            <person name="Eisen J.A."/>
        </authorList>
    </citation>
    <scope>NUCLEOTIDE SEQUENCE [LARGE SCALE GENOMIC DNA]</scope>
    <source>
        <strain evidence="3">ATCC 700099 / DSM 44233 / CIP 104796 / JCM 9543 / NBRC 105858 / Y-104</strain>
    </source>
</reference>
<keyword evidence="1" id="KW-0472">Membrane</keyword>